<evidence type="ECO:0000256" key="3">
    <source>
        <dbReference type="ARBA" id="ARBA00033164"/>
    </source>
</evidence>
<dbReference type="GO" id="GO:0003723">
    <property type="term" value="F:RNA binding"/>
    <property type="evidence" value="ECO:0007669"/>
    <property type="project" value="InterPro"/>
</dbReference>
<reference evidence="5" key="1">
    <citation type="submission" date="2020-10" db="EMBL/GenBank/DDBJ databases">
        <authorList>
            <person name="Gilroy R."/>
        </authorList>
    </citation>
    <scope>NUCLEOTIDE SEQUENCE</scope>
    <source>
        <strain evidence="5">ChiBcec15-4380</strain>
    </source>
</reference>
<dbReference type="Gene3D" id="3.30.2350.10">
    <property type="entry name" value="Pseudouridine synthase"/>
    <property type="match status" value="1"/>
</dbReference>
<dbReference type="GO" id="GO:0006396">
    <property type="term" value="P:RNA processing"/>
    <property type="evidence" value="ECO:0007669"/>
    <property type="project" value="UniProtKB-ARBA"/>
</dbReference>
<dbReference type="GO" id="GO:0001522">
    <property type="term" value="P:pseudouridine synthesis"/>
    <property type="evidence" value="ECO:0007669"/>
    <property type="project" value="InterPro"/>
</dbReference>
<evidence type="ECO:0000256" key="2">
    <source>
        <dbReference type="ARBA" id="ARBA00031870"/>
    </source>
</evidence>
<evidence type="ECO:0000313" key="5">
    <source>
        <dbReference type="EMBL" id="HIR49798.1"/>
    </source>
</evidence>
<gene>
    <name evidence="5" type="ORF">IAA53_00690</name>
</gene>
<organism evidence="5 6">
    <name type="scientific">Candidatus Avoscillospira avicola</name>
    <dbReference type="NCBI Taxonomy" id="2840706"/>
    <lineage>
        <taxon>Bacteria</taxon>
        <taxon>Bacillati</taxon>
        <taxon>Bacillota</taxon>
        <taxon>Clostridia</taxon>
        <taxon>Eubacteriales</taxon>
        <taxon>Oscillospiraceae</taxon>
        <taxon>Oscillospiraceae incertae sedis</taxon>
        <taxon>Candidatus Avoscillospira</taxon>
    </lineage>
</organism>
<evidence type="ECO:0000259" key="4">
    <source>
        <dbReference type="Pfam" id="PF00849"/>
    </source>
</evidence>
<dbReference type="EMBL" id="DVHE01000006">
    <property type="protein sequence ID" value="HIR49798.1"/>
    <property type="molecule type" value="Genomic_DNA"/>
</dbReference>
<protein>
    <recommendedName>
        <fullName evidence="2">RNA pseudouridylate synthase</fullName>
    </recommendedName>
    <alternativeName>
        <fullName evidence="3">RNA-uridine isomerase</fullName>
    </alternativeName>
</protein>
<dbReference type="Proteomes" id="UP000824239">
    <property type="component" value="Unassembled WGS sequence"/>
</dbReference>
<dbReference type="InterPro" id="IPR006145">
    <property type="entry name" value="PsdUridine_synth_RsuA/RluA"/>
</dbReference>
<accession>A0A9D1DFJ9</accession>
<proteinExistence type="predicted"/>
<sequence>MTLHHTATRSGKVLSFLRGELGLSSSLVKRLKWQNAFFLDGAPVHTDQKVLPGQEITVHLEEANPDYPAEDGPLSILYEDEALLALDKPPGLLMHPSFHRNTGTLANFVAGYYVRTGQSCAVHPVSRLDRDTFGVVLLAKNAHIHAALMASHRAGQLIKTYEALTWGVPDPPTGLWEAPIGRKPGQSLLREIRPDGKVAVTRYETLEIRGGAARLRLWPLTGRTHQLRLHCAHAGCPILGDAQYGAAESQAVSARLGLSGQQLL</sequence>
<comment type="catalytic activity">
    <reaction evidence="1">
        <text>a uridine in RNA = a pseudouridine in RNA</text>
        <dbReference type="Rhea" id="RHEA:48348"/>
        <dbReference type="Rhea" id="RHEA-COMP:12068"/>
        <dbReference type="Rhea" id="RHEA-COMP:12069"/>
        <dbReference type="ChEBI" id="CHEBI:65314"/>
        <dbReference type="ChEBI" id="CHEBI:65315"/>
    </reaction>
</comment>
<dbReference type="SUPFAM" id="SSF55120">
    <property type="entry name" value="Pseudouridine synthase"/>
    <property type="match status" value="1"/>
</dbReference>
<dbReference type="GO" id="GO:0140098">
    <property type="term" value="F:catalytic activity, acting on RNA"/>
    <property type="evidence" value="ECO:0007669"/>
    <property type="project" value="UniProtKB-ARBA"/>
</dbReference>
<feature type="non-terminal residue" evidence="5">
    <location>
        <position position="264"/>
    </location>
</feature>
<dbReference type="CDD" id="cd02869">
    <property type="entry name" value="PseudoU_synth_RluA_like"/>
    <property type="match status" value="1"/>
</dbReference>
<dbReference type="PANTHER" id="PTHR21600">
    <property type="entry name" value="MITOCHONDRIAL RNA PSEUDOURIDINE SYNTHASE"/>
    <property type="match status" value="1"/>
</dbReference>
<dbReference type="AlphaFoldDB" id="A0A9D1DFJ9"/>
<feature type="domain" description="Pseudouridine synthase RsuA/RluA-like" evidence="4">
    <location>
        <begin position="83"/>
        <end position="233"/>
    </location>
</feature>
<reference evidence="5" key="2">
    <citation type="journal article" date="2021" name="PeerJ">
        <title>Extensive microbial diversity within the chicken gut microbiome revealed by metagenomics and culture.</title>
        <authorList>
            <person name="Gilroy R."/>
            <person name="Ravi A."/>
            <person name="Getino M."/>
            <person name="Pursley I."/>
            <person name="Horton D.L."/>
            <person name="Alikhan N.F."/>
            <person name="Baker D."/>
            <person name="Gharbi K."/>
            <person name="Hall N."/>
            <person name="Watson M."/>
            <person name="Adriaenssens E.M."/>
            <person name="Foster-Nyarko E."/>
            <person name="Jarju S."/>
            <person name="Secka A."/>
            <person name="Antonio M."/>
            <person name="Oren A."/>
            <person name="Chaudhuri R.R."/>
            <person name="La Ragione R."/>
            <person name="Hildebrand F."/>
            <person name="Pallen M.J."/>
        </authorList>
    </citation>
    <scope>NUCLEOTIDE SEQUENCE</scope>
    <source>
        <strain evidence="5">ChiBcec15-4380</strain>
    </source>
</reference>
<evidence type="ECO:0000256" key="1">
    <source>
        <dbReference type="ARBA" id="ARBA00000073"/>
    </source>
</evidence>
<dbReference type="InterPro" id="IPR020103">
    <property type="entry name" value="PsdUridine_synth_cat_dom_sf"/>
</dbReference>
<evidence type="ECO:0000313" key="6">
    <source>
        <dbReference type="Proteomes" id="UP000824239"/>
    </source>
</evidence>
<name>A0A9D1DFJ9_9FIRM</name>
<comment type="caution">
    <text evidence="5">The sequence shown here is derived from an EMBL/GenBank/DDBJ whole genome shotgun (WGS) entry which is preliminary data.</text>
</comment>
<dbReference type="Pfam" id="PF00849">
    <property type="entry name" value="PseudoU_synth_2"/>
    <property type="match status" value="1"/>
</dbReference>
<dbReference type="InterPro" id="IPR050188">
    <property type="entry name" value="RluA_PseudoU_synthase"/>
</dbReference>
<dbReference type="GO" id="GO:0009982">
    <property type="term" value="F:pseudouridine synthase activity"/>
    <property type="evidence" value="ECO:0007669"/>
    <property type="project" value="InterPro"/>
</dbReference>